<sequence>MAGLRIDRKGVQVRGVRLPVGLTYQVASSVPHGLTAVSGTSRPALTVPVAAYLWPVAGRPEYESAWQQRSQNRSSPKCCIEQGA</sequence>
<organism evidence="1 2">
    <name type="scientific">Protopolystoma xenopodis</name>
    <dbReference type="NCBI Taxonomy" id="117903"/>
    <lineage>
        <taxon>Eukaryota</taxon>
        <taxon>Metazoa</taxon>
        <taxon>Spiralia</taxon>
        <taxon>Lophotrochozoa</taxon>
        <taxon>Platyhelminthes</taxon>
        <taxon>Monogenea</taxon>
        <taxon>Polyopisthocotylea</taxon>
        <taxon>Polystomatidea</taxon>
        <taxon>Polystomatidae</taxon>
        <taxon>Protopolystoma</taxon>
    </lineage>
</organism>
<evidence type="ECO:0000313" key="1">
    <source>
        <dbReference type="EMBL" id="VEL40312.1"/>
    </source>
</evidence>
<keyword evidence="2" id="KW-1185">Reference proteome</keyword>
<name>A0A3S5CQN2_9PLAT</name>
<dbReference type="EMBL" id="CAAALY010264447">
    <property type="protein sequence ID" value="VEL40312.1"/>
    <property type="molecule type" value="Genomic_DNA"/>
</dbReference>
<proteinExistence type="predicted"/>
<dbReference type="AlphaFoldDB" id="A0A3S5CQN2"/>
<dbReference type="Proteomes" id="UP000784294">
    <property type="component" value="Unassembled WGS sequence"/>
</dbReference>
<evidence type="ECO:0000313" key="2">
    <source>
        <dbReference type="Proteomes" id="UP000784294"/>
    </source>
</evidence>
<accession>A0A3S5CQN2</accession>
<gene>
    <name evidence="1" type="ORF">PXEA_LOCUS33752</name>
</gene>
<comment type="caution">
    <text evidence="1">The sequence shown here is derived from an EMBL/GenBank/DDBJ whole genome shotgun (WGS) entry which is preliminary data.</text>
</comment>
<reference evidence="1" key="1">
    <citation type="submission" date="2018-11" db="EMBL/GenBank/DDBJ databases">
        <authorList>
            <consortium name="Pathogen Informatics"/>
        </authorList>
    </citation>
    <scope>NUCLEOTIDE SEQUENCE</scope>
</reference>
<protein>
    <submittedName>
        <fullName evidence="1">Uncharacterized protein</fullName>
    </submittedName>
</protein>